<dbReference type="PROSITE" id="PS01274">
    <property type="entry name" value="COA_TRANSF_2"/>
    <property type="match status" value="1"/>
</dbReference>
<keyword evidence="4 6" id="KW-0808">Transferase</keyword>
<evidence type="ECO:0000256" key="7">
    <source>
        <dbReference type="PIRSR" id="PIRSR000858-1"/>
    </source>
</evidence>
<dbReference type="InterPro" id="IPR012792">
    <property type="entry name" value="3-oxoacid_CoA-transf_A"/>
</dbReference>
<dbReference type="InterPro" id="IPR004165">
    <property type="entry name" value="CoA_trans_fam_I"/>
</dbReference>
<dbReference type="Proteomes" id="UP000291562">
    <property type="component" value="Chromosome"/>
</dbReference>
<comment type="similarity">
    <text evidence="2">Belongs to the 3-oxoacid CoA-transferase subunit B family.</text>
</comment>
<comment type="pathway">
    <text evidence="1">Bacterial outer membrane biogenesis; lipopolysaccharide biosynthesis.</text>
</comment>
<keyword evidence="5" id="KW-0448">Lipopolysaccharide biosynthesis</keyword>
<dbReference type="AlphaFoldDB" id="A0A411HHA4"/>
<dbReference type="SMART" id="SM00882">
    <property type="entry name" value="CoA_trans"/>
    <property type="match status" value="2"/>
</dbReference>
<dbReference type="KEGG" id="xbc:ELE36_05675"/>
<sequence>MKKVYADAKSALDGLLRDDMTLAAGGFGLCGIPENLIQALVDSGVKGLTIVGNNAGVDDFGMGPLLKTRQVKKVIASYVGENKEFERQVLAGELELVLTPQGTLAEKLRAGGAGIPGFYTRTAFGTKLAEGKETKRFGELDCVLEEAIHTEVAIVKAWKGDKAGNLIYNKTARNFNPMIATCGKITVAEVEHLVEVGELDPDQVHTPGIYIDRIIQGRDYQKRIEFRTVTGAAASKKDSPIRDIMAKRAAQELRDGYYVNLGIGIPTLVANFIPDNISVTLQSENGLLGIGPFPTEDKVDPDLINAGKQTITSIAGSSYFSSADSFAMIRGGHIDLSILGALEVADNGDIANWMVPGKMVKGPGGAMDLVSGVRRVIVLMEHCAKDGSPKILKQCDLPITGKGVVSMIITDLCVFEVKPGGGLVLKELHPGVSVDDVRSKTGCDFDVQV</sequence>
<accession>A0A411HHA4</accession>
<comment type="function">
    <text evidence="6">CoA transferase having broad substrate specificity for short-chain acyl-CoA thioesters with the activity decreasing when the length of the carboxylic acid chain exceeds four carbons.</text>
</comment>
<dbReference type="GO" id="GO:0046952">
    <property type="term" value="P:ketone body catabolic process"/>
    <property type="evidence" value="ECO:0007669"/>
    <property type="project" value="InterPro"/>
</dbReference>
<dbReference type="EMBL" id="CP035704">
    <property type="protein sequence ID" value="QBB69896.1"/>
    <property type="molecule type" value="Genomic_DNA"/>
</dbReference>
<dbReference type="PIRSF" id="PIRSF000858">
    <property type="entry name" value="SCOT-t"/>
    <property type="match status" value="1"/>
</dbReference>
<comment type="catalytic activity">
    <reaction evidence="6">
        <text>an acyl-CoA + acetate = a carboxylate + acetyl-CoA</text>
        <dbReference type="Rhea" id="RHEA:13381"/>
        <dbReference type="ChEBI" id="CHEBI:29067"/>
        <dbReference type="ChEBI" id="CHEBI:30089"/>
        <dbReference type="ChEBI" id="CHEBI:57288"/>
        <dbReference type="ChEBI" id="CHEBI:58342"/>
        <dbReference type="EC" id="2.8.3.8"/>
    </reaction>
</comment>
<dbReference type="EC" id="2.8.3.8" evidence="6"/>
<dbReference type="NCBIfam" id="TIGR02428">
    <property type="entry name" value="pcaJ_scoB_fam"/>
    <property type="match status" value="1"/>
</dbReference>
<name>A0A411HHA4_9GAMM</name>
<protein>
    <recommendedName>
        <fullName evidence="6">Acetate CoA-transferase YdiF</fullName>
        <ecNumber evidence="6">2.8.3.8</ecNumber>
    </recommendedName>
</protein>
<feature type="active site" description="5-glutamyl coenzyme A thioester intermediate" evidence="7">
    <location>
        <position position="284"/>
    </location>
</feature>
<evidence type="ECO:0000313" key="8">
    <source>
        <dbReference type="EMBL" id="QBB69896.1"/>
    </source>
</evidence>
<organism evidence="8 9">
    <name type="scientific">Pseudolysobacter antarcticus</name>
    <dbReference type="NCBI Taxonomy" id="2511995"/>
    <lineage>
        <taxon>Bacteria</taxon>
        <taxon>Pseudomonadati</taxon>
        <taxon>Pseudomonadota</taxon>
        <taxon>Gammaproteobacteria</taxon>
        <taxon>Lysobacterales</taxon>
        <taxon>Rhodanobacteraceae</taxon>
        <taxon>Pseudolysobacter</taxon>
    </lineage>
</organism>
<proteinExistence type="inferred from homology"/>
<comment type="similarity">
    <text evidence="3 6">Belongs to the 3-oxoacid CoA-transferase family.</text>
</comment>
<dbReference type="GO" id="GO:0008775">
    <property type="term" value="F:acetate CoA-transferase activity"/>
    <property type="evidence" value="ECO:0007669"/>
    <property type="project" value="UniProtKB-EC"/>
</dbReference>
<dbReference type="OrthoDB" id="9777193at2"/>
<evidence type="ECO:0000313" key="9">
    <source>
        <dbReference type="Proteomes" id="UP000291562"/>
    </source>
</evidence>
<dbReference type="InterPro" id="IPR037171">
    <property type="entry name" value="NagB/RpiA_transferase-like"/>
</dbReference>
<evidence type="ECO:0000256" key="2">
    <source>
        <dbReference type="ARBA" id="ARBA00007047"/>
    </source>
</evidence>
<dbReference type="PANTHER" id="PTHR13707:SF60">
    <property type="entry name" value="ACETATE COA-TRANSFERASE SUBUNIT ALPHA"/>
    <property type="match status" value="1"/>
</dbReference>
<dbReference type="InterPro" id="IPR012791">
    <property type="entry name" value="3-oxoacid_CoA-transf_B"/>
</dbReference>
<dbReference type="GO" id="GO:0009103">
    <property type="term" value="P:lipopolysaccharide biosynthetic process"/>
    <property type="evidence" value="ECO:0007669"/>
    <property type="project" value="UniProtKB-KW"/>
</dbReference>
<evidence type="ECO:0000256" key="6">
    <source>
        <dbReference type="PIRNR" id="PIRNR000858"/>
    </source>
</evidence>
<dbReference type="SUPFAM" id="SSF100950">
    <property type="entry name" value="NagB/RpiA/CoA transferase-like"/>
    <property type="match status" value="2"/>
</dbReference>
<gene>
    <name evidence="8" type="ORF">ELE36_05675</name>
</gene>
<evidence type="ECO:0000256" key="5">
    <source>
        <dbReference type="ARBA" id="ARBA00022985"/>
    </source>
</evidence>
<evidence type="ECO:0000256" key="3">
    <source>
        <dbReference type="ARBA" id="ARBA00007154"/>
    </source>
</evidence>
<dbReference type="InterPro" id="IPR004164">
    <property type="entry name" value="CoA_transf_AS"/>
</dbReference>
<evidence type="ECO:0000256" key="1">
    <source>
        <dbReference type="ARBA" id="ARBA00004756"/>
    </source>
</evidence>
<dbReference type="NCBIfam" id="TIGR02429">
    <property type="entry name" value="pcaI_scoA_fam"/>
    <property type="match status" value="1"/>
</dbReference>
<dbReference type="Gene3D" id="3.40.1080.10">
    <property type="entry name" value="Glutaconate Coenzyme A-transferase"/>
    <property type="match status" value="2"/>
</dbReference>
<dbReference type="FunFam" id="3.40.1080.10:FF:000001">
    <property type="entry name" value="Succinyl-coa:3-ketoacid-coenzyme a transferase subunit b"/>
    <property type="match status" value="1"/>
</dbReference>
<reference evidence="8 9" key="1">
    <citation type="submission" date="2019-01" db="EMBL/GenBank/DDBJ databases">
        <title>Pseudolysobacter antarctica gen. nov., sp. nov., isolated from Fildes Peninsula, Antarctica.</title>
        <authorList>
            <person name="Wei Z."/>
            <person name="Peng F."/>
        </authorList>
    </citation>
    <scope>NUCLEOTIDE SEQUENCE [LARGE SCALE GENOMIC DNA]</scope>
    <source>
        <strain evidence="8 9">AQ6-296</strain>
    </source>
</reference>
<dbReference type="PANTHER" id="PTHR13707">
    <property type="entry name" value="KETOACID-COENZYME A TRANSFERASE"/>
    <property type="match status" value="1"/>
</dbReference>
<dbReference type="InterPro" id="IPR014388">
    <property type="entry name" value="3-oxoacid_CoA-transferase"/>
</dbReference>
<keyword evidence="9" id="KW-1185">Reference proteome</keyword>
<evidence type="ECO:0000256" key="4">
    <source>
        <dbReference type="ARBA" id="ARBA00022679"/>
    </source>
</evidence>
<dbReference type="Pfam" id="PF01144">
    <property type="entry name" value="CoA_trans"/>
    <property type="match status" value="2"/>
</dbReference>